<dbReference type="OrthoDB" id="10635356at2759"/>
<proteinExistence type="predicted"/>
<gene>
    <name evidence="3" type="ORF">ABL_00925</name>
</gene>
<name>A0A100I533_ASPNG</name>
<organism evidence="3 4">
    <name type="scientific">Aspergillus niger</name>
    <dbReference type="NCBI Taxonomy" id="5061"/>
    <lineage>
        <taxon>Eukaryota</taxon>
        <taxon>Fungi</taxon>
        <taxon>Dikarya</taxon>
        <taxon>Ascomycota</taxon>
        <taxon>Pezizomycotina</taxon>
        <taxon>Eurotiomycetes</taxon>
        <taxon>Eurotiomycetidae</taxon>
        <taxon>Eurotiales</taxon>
        <taxon>Aspergillaceae</taxon>
        <taxon>Aspergillus</taxon>
        <taxon>Aspergillus subgen. Circumdati</taxon>
    </lineage>
</organism>
<comment type="caution">
    <text evidence="3">The sequence shown here is derived from an EMBL/GenBank/DDBJ whole genome shotgun (WGS) entry which is preliminary data.</text>
</comment>
<keyword evidence="2" id="KW-1133">Transmembrane helix</keyword>
<keyword evidence="2" id="KW-0812">Transmembrane</keyword>
<sequence>MMNPQAPGYDGGDGLRIYGNTDWVSWALGAAGLKVYRLNYSILFQSRVPGKLSDSGVQLLKGSEAKLSEGQQALCLSRSVPGDETHVEDLPGGGQSNLERYIAGQATYRKLKIRREKGPKRMSESEAERAGVGAGAGGPASGQLQAIFLRANLMRCYCCQPALRLAGWLFYLVLLLLLITMAIIIVAHGVSIPMQDYLSASSAEELRYARYEIGTLYIPLPVLPQNAVWPTIGISMYYVFCLGLNHAFLSAAAEARGYQHA</sequence>
<evidence type="ECO:0000256" key="1">
    <source>
        <dbReference type="SAM" id="MobiDB-lite"/>
    </source>
</evidence>
<evidence type="ECO:0000256" key="2">
    <source>
        <dbReference type="SAM" id="Phobius"/>
    </source>
</evidence>
<dbReference type="AlphaFoldDB" id="A0A100I533"/>
<evidence type="ECO:0000313" key="4">
    <source>
        <dbReference type="Proteomes" id="UP000068243"/>
    </source>
</evidence>
<dbReference type="EMBL" id="BCMY01000001">
    <property type="protein sequence ID" value="GAQ34864.1"/>
    <property type="molecule type" value="Genomic_DNA"/>
</dbReference>
<protein>
    <submittedName>
        <fullName evidence="3">Uncharacterized protein</fullName>
    </submittedName>
</protein>
<feature type="compositionally biased region" description="Basic and acidic residues" evidence="1">
    <location>
        <begin position="119"/>
        <end position="129"/>
    </location>
</feature>
<dbReference type="Proteomes" id="UP000068243">
    <property type="component" value="Unassembled WGS sequence"/>
</dbReference>
<accession>A0A100I533</accession>
<evidence type="ECO:0000313" key="3">
    <source>
        <dbReference type="EMBL" id="GAQ34864.1"/>
    </source>
</evidence>
<keyword evidence="2" id="KW-0472">Membrane</keyword>
<reference evidence="4" key="1">
    <citation type="journal article" date="2016" name="Genome Announc.">
        <title>Draft genome sequence of Aspergillus niger strain An76.</title>
        <authorList>
            <person name="Gong W."/>
            <person name="Cheng Z."/>
            <person name="Zhang H."/>
            <person name="Liu L."/>
            <person name="Gao P."/>
            <person name="Wang L."/>
        </authorList>
    </citation>
    <scope>NUCLEOTIDE SEQUENCE [LARGE SCALE GENOMIC DNA]</scope>
    <source>
        <strain evidence="4">An76</strain>
    </source>
</reference>
<feature type="region of interest" description="Disordered" evidence="1">
    <location>
        <begin position="116"/>
        <end position="138"/>
    </location>
</feature>
<feature type="transmembrane region" description="Helical" evidence="2">
    <location>
        <begin position="165"/>
        <end position="187"/>
    </location>
</feature>